<gene>
    <name evidence="1" type="ORF">E2C01_101560</name>
</gene>
<accession>A0A5B7KG15</accession>
<proteinExistence type="predicted"/>
<protein>
    <submittedName>
        <fullName evidence="1">Uncharacterized protein</fullName>
    </submittedName>
</protein>
<evidence type="ECO:0000313" key="2">
    <source>
        <dbReference type="Proteomes" id="UP000324222"/>
    </source>
</evidence>
<name>A0A5B7KG15_PORTR</name>
<sequence>MVWYWSMRGALKDMILLSCGKDRASRQLGQNTAGQGVIIVGVGRAEDDPACRLLHIFHPATAAVEWSLEKIDHAGRYT</sequence>
<reference evidence="1 2" key="1">
    <citation type="submission" date="2019-05" db="EMBL/GenBank/DDBJ databases">
        <title>Another draft genome of Portunus trituberculatus and its Hox gene families provides insights of decapod evolution.</title>
        <authorList>
            <person name="Jeong J.-H."/>
            <person name="Song I."/>
            <person name="Kim S."/>
            <person name="Choi T."/>
            <person name="Kim D."/>
            <person name="Ryu S."/>
            <person name="Kim W."/>
        </authorList>
    </citation>
    <scope>NUCLEOTIDE SEQUENCE [LARGE SCALE GENOMIC DNA]</scope>
    <source>
        <tissue evidence="1">Muscle</tissue>
    </source>
</reference>
<dbReference type="Proteomes" id="UP000324222">
    <property type="component" value="Unassembled WGS sequence"/>
</dbReference>
<comment type="caution">
    <text evidence="1">The sequence shown here is derived from an EMBL/GenBank/DDBJ whole genome shotgun (WGS) entry which is preliminary data.</text>
</comment>
<dbReference type="EMBL" id="VSRR010147807">
    <property type="protein sequence ID" value="MPD05794.1"/>
    <property type="molecule type" value="Genomic_DNA"/>
</dbReference>
<evidence type="ECO:0000313" key="1">
    <source>
        <dbReference type="EMBL" id="MPD05794.1"/>
    </source>
</evidence>
<organism evidence="1 2">
    <name type="scientific">Portunus trituberculatus</name>
    <name type="common">Swimming crab</name>
    <name type="synonym">Neptunus trituberculatus</name>
    <dbReference type="NCBI Taxonomy" id="210409"/>
    <lineage>
        <taxon>Eukaryota</taxon>
        <taxon>Metazoa</taxon>
        <taxon>Ecdysozoa</taxon>
        <taxon>Arthropoda</taxon>
        <taxon>Crustacea</taxon>
        <taxon>Multicrustacea</taxon>
        <taxon>Malacostraca</taxon>
        <taxon>Eumalacostraca</taxon>
        <taxon>Eucarida</taxon>
        <taxon>Decapoda</taxon>
        <taxon>Pleocyemata</taxon>
        <taxon>Brachyura</taxon>
        <taxon>Eubrachyura</taxon>
        <taxon>Portunoidea</taxon>
        <taxon>Portunidae</taxon>
        <taxon>Portuninae</taxon>
        <taxon>Portunus</taxon>
    </lineage>
</organism>
<dbReference type="AlphaFoldDB" id="A0A5B7KG15"/>
<keyword evidence="2" id="KW-1185">Reference proteome</keyword>